<feature type="transmembrane region" description="Helical" evidence="1">
    <location>
        <begin position="7"/>
        <end position="35"/>
    </location>
</feature>
<accession>K4KEN7</accession>
<protein>
    <recommendedName>
        <fullName evidence="4">DUF2784 domain-containing protein</fullName>
    </recommendedName>
</protein>
<keyword evidence="3" id="KW-1185">Reference proteome</keyword>
<organism evidence="2 3">
    <name type="scientific">Simiduia agarivorans (strain DSM 21679 / JCM 13881 / BCRC 17597 / SA1)</name>
    <dbReference type="NCBI Taxonomy" id="1117647"/>
    <lineage>
        <taxon>Bacteria</taxon>
        <taxon>Pseudomonadati</taxon>
        <taxon>Pseudomonadota</taxon>
        <taxon>Gammaproteobacteria</taxon>
        <taxon>Cellvibrionales</taxon>
        <taxon>Cellvibrionaceae</taxon>
        <taxon>Simiduia</taxon>
    </lineage>
</organism>
<dbReference type="eggNOG" id="ENOG5031TH7">
    <property type="taxonomic scope" value="Bacteria"/>
</dbReference>
<reference evidence="2 3" key="1">
    <citation type="journal article" date="2013" name="Genome Announc.">
        <title>Complete genome sequence of Simiduia agarivorans SA1(T), a marine bacterium able to degrade a variety of polysaccharides.</title>
        <authorList>
            <person name="Lin S.Y."/>
            <person name="Shieh W.Y."/>
            <person name="Chen J.S."/>
            <person name="Tang S.L."/>
        </authorList>
    </citation>
    <scope>NUCLEOTIDE SEQUENCE [LARGE SCALE GENOMIC DNA]</scope>
    <source>
        <strain evidence="3">DSM 21679 / JCM 13881 / BCRC 17597 / SA1</strain>
    </source>
</reference>
<dbReference type="Proteomes" id="UP000000466">
    <property type="component" value="Chromosome"/>
</dbReference>
<dbReference type="InterPro" id="IPR021218">
    <property type="entry name" value="DUF2784"/>
</dbReference>
<dbReference type="EMBL" id="CP003746">
    <property type="protein sequence ID" value="AFU97524.1"/>
    <property type="molecule type" value="Genomic_DNA"/>
</dbReference>
<name>K4KEN7_SIMAS</name>
<dbReference type="HOGENOM" id="CLU_2384547_0_0_6"/>
<feature type="transmembrane region" description="Helical" evidence="1">
    <location>
        <begin position="47"/>
        <end position="71"/>
    </location>
</feature>
<gene>
    <name evidence="2" type="ordered locus">M5M_01485</name>
</gene>
<dbReference type="AlphaFoldDB" id="K4KEN7"/>
<evidence type="ECO:0000313" key="2">
    <source>
        <dbReference type="EMBL" id="AFU97524.1"/>
    </source>
</evidence>
<evidence type="ECO:0000313" key="3">
    <source>
        <dbReference type="Proteomes" id="UP000000466"/>
    </source>
</evidence>
<proteinExistence type="predicted"/>
<keyword evidence="1" id="KW-0472">Membrane</keyword>
<keyword evidence="1" id="KW-0812">Transmembrane</keyword>
<evidence type="ECO:0000256" key="1">
    <source>
        <dbReference type="SAM" id="Phobius"/>
    </source>
</evidence>
<sequence>MSEQSHLILLADAILITHVLFVCFVVLGLFAIYLGKWLAWSWVRHRVFRIVHLVAIGIVVLQSWVGVVCPLTTWEMMLREKAGGAVYSGSFIQH</sequence>
<dbReference type="RefSeq" id="WP_015045697.1">
    <property type="nucleotide sequence ID" value="NC_018868.3"/>
</dbReference>
<keyword evidence="1" id="KW-1133">Transmembrane helix</keyword>
<dbReference type="KEGG" id="saga:M5M_01485"/>
<evidence type="ECO:0008006" key="4">
    <source>
        <dbReference type="Google" id="ProtNLM"/>
    </source>
</evidence>
<dbReference type="Pfam" id="PF10861">
    <property type="entry name" value="DUF2784"/>
    <property type="match status" value="1"/>
</dbReference>